<keyword evidence="6" id="KW-1185">Reference proteome</keyword>
<dbReference type="Proteomes" id="UP001222275">
    <property type="component" value="Chromosome"/>
</dbReference>
<feature type="binding site" evidence="4">
    <location>
        <position position="96"/>
    </location>
    <ligand>
        <name>substrate</name>
    </ligand>
</feature>
<dbReference type="InterPro" id="IPR007440">
    <property type="entry name" value="Chorismate--pyruvate_lyase"/>
</dbReference>
<evidence type="ECO:0000313" key="6">
    <source>
        <dbReference type="Proteomes" id="UP001222275"/>
    </source>
</evidence>
<comment type="catalytic activity">
    <reaction evidence="4">
        <text>chorismate = 4-hydroxybenzoate + pyruvate</text>
        <dbReference type="Rhea" id="RHEA:16505"/>
        <dbReference type="ChEBI" id="CHEBI:15361"/>
        <dbReference type="ChEBI" id="CHEBI:17879"/>
        <dbReference type="ChEBI" id="CHEBI:29748"/>
        <dbReference type="EC" id="4.1.3.40"/>
    </reaction>
</comment>
<dbReference type="RefSeq" id="WP_275594863.1">
    <property type="nucleotide sequence ID" value="NZ_CP102381.1"/>
</dbReference>
<evidence type="ECO:0000256" key="2">
    <source>
        <dbReference type="ARBA" id="ARBA00022688"/>
    </source>
</evidence>
<evidence type="ECO:0000256" key="4">
    <source>
        <dbReference type="HAMAP-Rule" id="MF_01632"/>
    </source>
</evidence>
<dbReference type="SUPFAM" id="SSF64288">
    <property type="entry name" value="Chorismate lyase-like"/>
    <property type="match status" value="1"/>
</dbReference>
<comment type="subcellular location">
    <subcellularLocation>
        <location evidence="4">Cytoplasm</location>
    </subcellularLocation>
</comment>
<accession>A0ABY8C9G1</accession>
<dbReference type="PANTHER" id="PTHR38683">
    <property type="entry name" value="CHORISMATE PYRUVATE-LYASE"/>
    <property type="match status" value="1"/>
</dbReference>
<dbReference type="InterPro" id="IPR028978">
    <property type="entry name" value="Chorismate_lyase_/UTRA_dom_sf"/>
</dbReference>
<comment type="similarity">
    <text evidence="4">Belongs to the UbiC family.</text>
</comment>
<comment type="function">
    <text evidence="4">Removes the pyruvyl group from chorismate, with concomitant aromatization of the ring, to provide 4-hydroxybenzoate (4HB) for the ubiquinone pathway.</text>
</comment>
<dbReference type="HAMAP" id="MF_01632">
    <property type="entry name" value="UbiC"/>
    <property type="match status" value="1"/>
</dbReference>
<feature type="binding site" evidence="4">
    <location>
        <position position="134"/>
    </location>
    <ligand>
        <name>substrate</name>
    </ligand>
</feature>
<feature type="binding site" evidence="4">
    <location>
        <position position="194"/>
    </location>
    <ligand>
        <name>substrate</name>
    </ligand>
</feature>
<dbReference type="EMBL" id="CP102381">
    <property type="protein sequence ID" value="WEJ62605.1"/>
    <property type="molecule type" value="Genomic_DNA"/>
</dbReference>
<evidence type="ECO:0000256" key="1">
    <source>
        <dbReference type="ARBA" id="ARBA00022490"/>
    </source>
</evidence>
<dbReference type="PANTHER" id="PTHR38683:SF1">
    <property type="entry name" value="CHORISMATE PYRUVATE-LYASE"/>
    <property type="match status" value="1"/>
</dbReference>
<reference evidence="5 6" key="1">
    <citation type="submission" date="2022-06" db="EMBL/GenBank/DDBJ databases">
        <title>Thiomicrohabdus sp. nov, an obligately chemolithoautotrophic, sulfur-oxidizing bacterium isolated from beach of Guanyin Mountain. Amoy.</title>
        <authorList>
            <person name="Zhu H."/>
        </authorList>
    </citation>
    <scope>NUCLEOTIDE SEQUENCE [LARGE SCALE GENOMIC DNA]</scope>
    <source>
        <strain evidence="5 6">XGS-01</strain>
    </source>
</reference>
<keyword evidence="2 4" id="KW-0831">Ubiquinone biosynthesis</keyword>
<gene>
    <name evidence="4" type="primary">ubiC</name>
    <name evidence="5" type="ORF">NR989_11410</name>
</gene>
<keyword evidence="4" id="KW-0670">Pyruvate</keyword>
<comment type="caution">
    <text evidence="4">Lacks conserved residue(s) required for the propagation of feature annotation.</text>
</comment>
<protein>
    <recommendedName>
        <fullName evidence="4">Probable chorismate pyruvate-lyase</fullName>
        <shortName evidence="4">CL</shortName>
        <shortName evidence="4">CPL</shortName>
        <ecNumber evidence="4">4.1.3.40</ecNumber>
    </recommendedName>
</protein>
<keyword evidence="1 4" id="KW-0963">Cytoplasm</keyword>
<keyword evidence="3 4" id="KW-0456">Lyase</keyword>
<proteinExistence type="inferred from homology"/>
<dbReference type="EC" id="4.1.3.40" evidence="4"/>
<dbReference type="Gene3D" id="3.40.1410.10">
    <property type="entry name" value="Chorismate lyase-like"/>
    <property type="match status" value="1"/>
</dbReference>
<evidence type="ECO:0000313" key="5">
    <source>
        <dbReference type="EMBL" id="WEJ62605.1"/>
    </source>
</evidence>
<dbReference type="Pfam" id="PF04345">
    <property type="entry name" value="Chor_lyase"/>
    <property type="match status" value="1"/>
</dbReference>
<sequence length="202" mass="22810">MSPLDRLSKIKALMQEKQKAKSSVRPQFWKPSGLLSRISPSTKIQAWLTTPSSLTAKLKGLCPDLQVVILSEALEVPLLNESQKLGINRDEEAWVRCVLLRCQDNNWVYARTVIPNLTTSNPWHHLQSLGNKPLGEVLFELPSIQRSPFEFSKDPLSYWPHLLENLSDDSAAKKPGFARRSIFKQENAPLLLTEVFLPGLVT</sequence>
<name>A0ABY8C9G1_9GAMM</name>
<organism evidence="5 6">
    <name type="scientific">Thiomicrorhabdus lithotrophica</name>
    <dbReference type="NCBI Taxonomy" id="2949997"/>
    <lineage>
        <taxon>Bacteria</taxon>
        <taxon>Pseudomonadati</taxon>
        <taxon>Pseudomonadota</taxon>
        <taxon>Gammaproteobacteria</taxon>
        <taxon>Thiotrichales</taxon>
        <taxon>Piscirickettsiaceae</taxon>
        <taxon>Thiomicrorhabdus</taxon>
    </lineage>
</organism>
<dbReference type="GO" id="GO:0008813">
    <property type="term" value="F:chorismate lyase activity"/>
    <property type="evidence" value="ECO:0007669"/>
    <property type="project" value="UniProtKB-EC"/>
</dbReference>
<comment type="pathway">
    <text evidence="4">Cofactor biosynthesis; ubiquinone biosynthesis.</text>
</comment>
<evidence type="ECO:0000256" key="3">
    <source>
        <dbReference type="ARBA" id="ARBA00023239"/>
    </source>
</evidence>